<organism evidence="2 3">
    <name type="scientific">Tritrichomonas musculus</name>
    <dbReference type="NCBI Taxonomy" id="1915356"/>
    <lineage>
        <taxon>Eukaryota</taxon>
        <taxon>Metamonada</taxon>
        <taxon>Parabasalia</taxon>
        <taxon>Tritrichomonadida</taxon>
        <taxon>Tritrichomonadidae</taxon>
        <taxon>Tritrichomonas</taxon>
    </lineage>
</organism>
<evidence type="ECO:0000313" key="2">
    <source>
        <dbReference type="EMBL" id="KAK8872208.1"/>
    </source>
</evidence>
<evidence type="ECO:0000256" key="1">
    <source>
        <dbReference type="SAM" id="MobiDB-lite"/>
    </source>
</evidence>
<feature type="region of interest" description="Disordered" evidence="1">
    <location>
        <begin position="1"/>
        <end position="23"/>
    </location>
</feature>
<gene>
    <name evidence="2" type="ORF">M9Y10_007973</name>
</gene>
<comment type="caution">
    <text evidence="2">The sequence shown here is derived from an EMBL/GenBank/DDBJ whole genome shotgun (WGS) entry which is preliminary data.</text>
</comment>
<keyword evidence="3" id="KW-1185">Reference proteome</keyword>
<reference evidence="2 3" key="1">
    <citation type="submission" date="2024-04" db="EMBL/GenBank/DDBJ databases">
        <title>Tritrichomonas musculus Genome.</title>
        <authorList>
            <person name="Alves-Ferreira E."/>
            <person name="Grigg M."/>
            <person name="Lorenzi H."/>
            <person name="Galac M."/>
        </authorList>
    </citation>
    <scope>NUCLEOTIDE SEQUENCE [LARGE SCALE GENOMIC DNA]</scope>
    <source>
        <strain evidence="2 3">EAF2021</strain>
    </source>
</reference>
<dbReference type="EMBL" id="JAPFFF010000013">
    <property type="protein sequence ID" value="KAK8872208.1"/>
    <property type="molecule type" value="Genomic_DNA"/>
</dbReference>
<accession>A0ABR2J2T7</accession>
<dbReference type="Proteomes" id="UP001470230">
    <property type="component" value="Unassembled WGS sequence"/>
</dbReference>
<proteinExistence type="predicted"/>
<evidence type="ECO:0000313" key="3">
    <source>
        <dbReference type="Proteomes" id="UP001470230"/>
    </source>
</evidence>
<name>A0ABR2J2T7_9EUKA</name>
<protein>
    <submittedName>
        <fullName evidence="2">Uncharacterized protein</fullName>
    </submittedName>
</protein>
<sequence>MSYVDSPQKKQKHPHYEHRTNKLDRKDNEFTSKKFHHVRNVSTHKKLIKSFGRIGMRLNDKPIRIIPVGDLDKVCFILINDYEEESLIDKERDLGVGPLNDGYLVGLKHHRLGFKVFYLYNAGSAEFSSYLAFFLKSATKALTVYYSGRGNKCGIEFVNNEVMTKSSIKEIISKNCNNEAHVIFISETLHGGSVFDVEGSKNLISLSVEKNKNENEKENKRSQGIFTYYLCKMIGECPNITPTRLIERMKPSLARFEESFNCEYSNKELSGIPMYSTN</sequence>